<evidence type="ECO:0000259" key="16">
    <source>
        <dbReference type="SMART" id="SM00934"/>
    </source>
</evidence>
<feature type="binding site" evidence="15">
    <location>
        <position position="497"/>
    </location>
    <ligand>
        <name>substrate</name>
    </ligand>
</feature>
<dbReference type="InterPro" id="IPR023031">
    <property type="entry name" value="OPRT"/>
</dbReference>
<name>A0A830CZS7_9LAMI</name>
<dbReference type="InterPro" id="IPR004467">
    <property type="entry name" value="Or_phspho_trans_dom"/>
</dbReference>
<dbReference type="GO" id="GO:0006207">
    <property type="term" value="P:'de novo' pyrimidine nucleobase biosynthetic process"/>
    <property type="evidence" value="ECO:0007669"/>
    <property type="project" value="InterPro"/>
</dbReference>
<dbReference type="OrthoDB" id="10263753at2759"/>
<feature type="active site" description="For OMPdecase activity" evidence="14">
    <location>
        <position position="356"/>
    </location>
</feature>
<evidence type="ECO:0000256" key="14">
    <source>
        <dbReference type="PIRSR" id="PIRSR614732-1"/>
    </source>
</evidence>
<dbReference type="InterPro" id="IPR013785">
    <property type="entry name" value="Aldolase_TIM"/>
</dbReference>
<feature type="domain" description="Orotidine 5'-phosphate decarboxylase" evidence="16">
    <location>
        <begin position="242"/>
        <end position="513"/>
    </location>
</feature>
<keyword evidence="9" id="KW-0808">Transferase</keyword>
<evidence type="ECO:0000256" key="8">
    <source>
        <dbReference type="ARBA" id="ARBA00022676"/>
    </source>
</evidence>
<evidence type="ECO:0000256" key="13">
    <source>
        <dbReference type="ARBA" id="ARBA00023268"/>
    </source>
</evidence>
<evidence type="ECO:0000256" key="10">
    <source>
        <dbReference type="ARBA" id="ARBA00022793"/>
    </source>
</evidence>
<dbReference type="FunFam" id="3.40.50.2020:FF:000025">
    <property type="entry name" value="Uridine monophosphate synthetase"/>
    <property type="match status" value="1"/>
</dbReference>
<dbReference type="InterPro" id="IPR011060">
    <property type="entry name" value="RibuloseP-bd_barrel"/>
</dbReference>
<evidence type="ECO:0000256" key="4">
    <source>
        <dbReference type="ARBA" id="ARBA00009769"/>
    </source>
</evidence>
<feature type="active site" description="For OMPdecase activity" evidence="14">
    <location>
        <position position="359"/>
    </location>
</feature>
<protein>
    <recommendedName>
        <fullName evidence="7">Uridine 5'-monophosphate synthase</fullName>
        <ecNumber evidence="5">2.4.2.10</ecNumber>
        <ecNumber evidence="6">4.1.1.23</ecNumber>
    </recommendedName>
</protein>
<dbReference type="GO" id="GO:0004590">
    <property type="term" value="F:orotidine-5'-phosphate decarboxylase activity"/>
    <property type="evidence" value="ECO:0007669"/>
    <property type="project" value="UniProtKB-EC"/>
</dbReference>
<evidence type="ECO:0000313" key="18">
    <source>
        <dbReference type="Proteomes" id="UP000653305"/>
    </source>
</evidence>
<dbReference type="NCBIfam" id="TIGR01740">
    <property type="entry name" value="pyrF"/>
    <property type="match status" value="1"/>
</dbReference>
<evidence type="ECO:0000256" key="12">
    <source>
        <dbReference type="ARBA" id="ARBA00023239"/>
    </source>
</evidence>
<dbReference type="InterPro" id="IPR000836">
    <property type="entry name" value="PRTase_dom"/>
</dbReference>
<dbReference type="UniPathway" id="UPA00070">
    <property type="reaction ID" value="UER00119"/>
</dbReference>
<keyword evidence="10" id="KW-0210">Decarboxylase</keyword>
<organism evidence="17 18">
    <name type="scientific">Phtheirospermum japonicum</name>
    <dbReference type="NCBI Taxonomy" id="374723"/>
    <lineage>
        <taxon>Eukaryota</taxon>
        <taxon>Viridiplantae</taxon>
        <taxon>Streptophyta</taxon>
        <taxon>Embryophyta</taxon>
        <taxon>Tracheophyta</taxon>
        <taxon>Spermatophyta</taxon>
        <taxon>Magnoliopsida</taxon>
        <taxon>eudicotyledons</taxon>
        <taxon>Gunneridae</taxon>
        <taxon>Pentapetalae</taxon>
        <taxon>asterids</taxon>
        <taxon>lamiids</taxon>
        <taxon>Lamiales</taxon>
        <taxon>Orobanchaceae</taxon>
        <taxon>Orobanchaceae incertae sedis</taxon>
        <taxon>Phtheirospermum</taxon>
    </lineage>
</organism>
<sequence length="526" mass="56853">MESLILQLHDIAAVKFGNFKLKSGIYSPIYIDLRLIVSYPALLRQISQTLTAAVPSSSRYDVVCGVPYTALPIATSISLSSNVPMVMRRKEVKDYGTAKAIEGAFEQNQVCLIVEDLVTSGASVLETTAPLRAAGLKVTDAVVMIDREQEGRENLAKNGITLHAMVKLSDMVRILKQKGRVSEETEKMVMKFLEENQKVSVPSAAPAEKTVSVRLPFGERAKIAKNPTGKKLFEIMVKKESNLCLAADVVTAAELLDIADKVGPEICLLKTHVDILPDFTPDFGSKLRSVYPCSPSAIALSIYKHIAILFIDSSMCVLHAAISLLESASDDILQRCDVALVFIADKHNFLIFEDRKFADIGNTVTMQYEGGIFRILDWADIVNAHIISGPGIVDGLKLKGLSRGRGLLLLAEMSSSGNLATGDYTAAAVKIAEDHPDFVIGFISVNPASWPGGPGNPSLIHATPGVQMVKGGDALGQQYNTPLSVISDRGSDIIIVGRGIIKAANPAEVAREYRLQGWDAYLTNCK</sequence>
<evidence type="ECO:0000256" key="3">
    <source>
        <dbReference type="ARBA" id="ARBA00006221"/>
    </source>
</evidence>
<feature type="binding site" evidence="15">
    <location>
        <position position="270"/>
    </location>
    <ligand>
        <name>substrate</name>
    </ligand>
</feature>
<dbReference type="Gene3D" id="3.40.50.2020">
    <property type="match status" value="1"/>
</dbReference>
<dbReference type="PANTHER" id="PTHR19278">
    <property type="entry name" value="OROTATE PHOSPHORIBOSYLTRANSFERASE"/>
    <property type="match status" value="1"/>
</dbReference>
<dbReference type="GO" id="GO:0044205">
    <property type="term" value="P:'de novo' UMP biosynthetic process"/>
    <property type="evidence" value="ECO:0007669"/>
    <property type="project" value="UniProtKB-UniPathway"/>
</dbReference>
<dbReference type="CDD" id="cd04725">
    <property type="entry name" value="OMP_decarboxylase_like"/>
    <property type="match status" value="1"/>
</dbReference>
<comment type="pathway">
    <text evidence="2">Pyrimidine metabolism; UMP biosynthesis via de novo pathway; UMP from orotate: step 1/2.</text>
</comment>
<dbReference type="EC" id="2.4.2.10" evidence="5"/>
<evidence type="ECO:0000256" key="6">
    <source>
        <dbReference type="ARBA" id="ARBA00012321"/>
    </source>
</evidence>
<feature type="active site" description="For OMPdecase activity" evidence="14">
    <location>
        <position position="354"/>
    </location>
</feature>
<dbReference type="PANTHER" id="PTHR19278:SF9">
    <property type="entry name" value="URIDINE 5'-MONOPHOSPHATE SYNTHASE"/>
    <property type="match status" value="1"/>
</dbReference>
<dbReference type="InterPro" id="IPR014732">
    <property type="entry name" value="OMPdecase"/>
</dbReference>
<dbReference type="GO" id="GO:0004588">
    <property type="term" value="F:orotate phosphoribosyltransferase activity"/>
    <property type="evidence" value="ECO:0007669"/>
    <property type="project" value="UniProtKB-EC"/>
</dbReference>
<evidence type="ECO:0000256" key="5">
    <source>
        <dbReference type="ARBA" id="ARBA00011971"/>
    </source>
</evidence>
<comment type="caution">
    <text evidence="17">The sequence shown here is derived from an EMBL/GenBank/DDBJ whole genome shotgun (WGS) entry which is preliminary data.</text>
</comment>
<keyword evidence="18" id="KW-1185">Reference proteome</keyword>
<feature type="binding site" evidence="15">
    <location>
        <position position="248"/>
    </location>
    <ligand>
        <name>substrate</name>
    </ligand>
</feature>
<dbReference type="SMART" id="SM00934">
    <property type="entry name" value="OMPdecase"/>
    <property type="match status" value="1"/>
</dbReference>
<dbReference type="NCBIfam" id="TIGR00336">
    <property type="entry name" value="pyrE"/>
    <property type="match status" value="1"/>
</dbReference>
<keyword evidence="13" id="KW-0511">Multifunctional enzyme</keyword>
<feature type="binding site" evidence="15">
    <location>
        <position position="477"/>
    </location>
    <ligand>
        <name>substrate</name>
    </ligand>
</feature>
<dbReference type="HAMAP" id="MF_01208">
    <property type="entry name" value="PyrE"/>
    <property type="match status" value="1"/>
</dbReference>
<keyword evidence="11" id="KW-0665">Pyrimidine biosynthesis</keyword>
<keyword evidence="8" id="KW-0328">Glycosyltransferase</keyword>
<feature type="binding site" evidence="15">
    <location>
        <position position="414"/>
    </location>
    <ligand>
        <name>substrate</name>
    </ligand>
</feature>
<dbReference type="SUPFAM" id="SSF51366">
    <property type="entry name" value="Ribulose-phoshate binding barrel"/>
    <property type="match status" value="2"/>
</dbReference>
<dbReference type="AlphaFoldDB" id="A0A830CZS7"/>
<evidence type="ECO:0000313" key="17">
    <source>
        <dbReference type="EMBL" id="GFQ04837.1"/>
    </source>
</evidence>
<dbReference type="EMBL" id="BMAC01000979">
    <property type="protein sequence ID" value="GFQ04837.1"/>
    <property type="molecule type" value="Genomic_DNA"/>
</dbReference>
<evidence type="ECO:0000256" key="9">
    <source>
        <dbReference type="ARBA" id="ARBA00022679"/>
    </source>
</evidence>
<gene>
    <name evidence="17" type="ORF">PHJA_002627800</name>
</gene>
<comment type="pathway">
    <text evidence="1">Pyrimidine metabolism; UMP biosynthesis via de novo pathway; UMP from orotate: step 2/2.</text>
</comment>
<dbReference type="InterPro" id="IPR029057">
    <property type="entry name" value="PRTase-like"/>
</dbReference>
<comment type="similarity">
    <text evidence="3">In the N-terminal section; belongs to the purine/pyrimidine phosphoribosyltransferase family.</text>
</comment>
<dbReference type="PROSITE" id="PS00156">
    <property type="entry name" value="OMPDECASE"/>
    <property type="match status" value="1"/>
</dbReference>
<evidence type="ECO:0000256" key="15">
    <source>
        <dbReference type="PIRSR" id="PIRSR614732-2"/>
    </source>
</evidence>
<evidence type="ECO:0000256" key="2">
    <source>
        <dbReference type="ARBA" id="ARBA00004889"/>
    </source>
</evidence>
<feature type="binding site" evidence="15">
    <location>
        <position position="498"/>
    </location>
    <ligand>
        <name>substrate</name>
    </ligand>
</feature>
<dbReference type="SUPFAM" id="SSF53271">
    <property type="entry name" value="PRTase-like"/>
    <property type="match status" value="1"/>
</dbReference>
<dbReference type="Pfam" id="PF00215">
    <property type="entry name" value="OMPdecase"/>
    <property type="match status" value="2"/>
</dbReference>
<proteinExistence type="inferred from homology"/>
<dbReference type="InterPro" id="IPR018089">
    <property type="entry name" value="OMPdecase_AS"/>
</dbReference>
<accession>A0A830CZS7</accession>
<dbReference type="CDD" id="cd06223">
    <property type="entry name" value="PRTases_typeI"/>
    <property type="match status" value="1"/>
</dbReference>
<dbReference type="Gene3D" id="3.20.20.70">
    <property type="entry name" value="Aldolase class I"/>
    <property type="match status" value="2"/>
</dbReference>
<comment type="similarity">
    <text evidence="4">In the C-terminal section; belongs to the OMP decarboxylase family.</text>
</comment>
<evidence type="ECO:0000256" key="7">
    <source>
        <dbReference type="ARBA" id="ARBA00015047"/>
    </source>
</evidence>
<reference evidence="17" key="1">
    <citation type="submission" date="2020-07" db="EMBL/GenBank/DDBJ databases">
        <title>Ethylene signaling mediates host invasion by parasitic plants.</title>
        <authorList>
            <person name="Yoshida S."/>
        </authorList>
    </citation>
    <scope>NUCLEOTIDE SEQUENCE</scope>
    <source>
        <strain evidence="17">Okayama</strain>
    </source>
</reference>
<evidence type="ECO:0000256" key="11">
    <source>
        <dbReference type="ARBA" id="ARBA00022975"/>
    </source>
</evidence>
<keyword evidence="12" id="KW-0456">Lyase</keyword>
<dbReference type="NCBIfam" id="NF010382">
    <property type="entry name" value="PRK13809.1"/>
    <property type="match status" value="1"/>
</dbReference>
<evidence type="ECO:0000256" key="1">
    <source>
        <dbReference type="ARBA" id="ARBA00004861"/>
    </source>
</evidence>
<dbReference type="Proteomes" id="UP000653305">
    <property type="component" value="Unassembled WGS sequence"/>
</dbReference>
<dbReference type="EC" id="4.1.1.23" evidence="6"/>
<dbReference type="InterPro" id="IPR001754">
    <property type="entry name" value="OMPdeCOase_dom"/>
</dbReference>